<evidence type="ECO:0000313" key="3">
    <source>
        <dbReference type="Proteomes" id="UP000240243"/>
    </source>
</evidence>
<evidence type="ECO:0000256" key="1">
    <source>
        <dbReference type="SAM" id="SignalP"/>
    </source>
</evidence>
<evidence type="ECO:0000313" key="2">
    <source>
        <dbReference type="EMBL" id="PSJ45738.1"/>
    </source>
</evidence>
<dbReference type="OrthoDB" id="5600233at2"/>
<feature type="chain" id="PRO_5015145197" description="DUF4136 domain-containing protein" evidence="1">
    <location>
        <begin position="22"/>
        <end position="179"/>
    </location>
</feature>
<proteinExistence type="predicted"/>
<gene>
    <name evidence="2" type="ORF">C7H85_10195</name>
</gene>
<sequence length="179" mass="19586">MFKPAMLLLAPALLLSGCAGLELPYYGGDTKRVSARTPGVAVTRESPPALSSVAFISDSRFDRVRARQCAGELLTPPAEKEDIIEYTGEDLLKARGEIALEEMQYAVLPTHYRIRFRLAALAHHNGITYGFNHLQLARESDWGLGGHDFQPLPPSGADADKVYRALQALYQELDSCIAG</sequence>
<keyword evidence="1" id="KW-0732">Signal</keyword>
<dbReference type="Proteomes" id="UP000240243">
    <property type="component" value="Unassembled WGS sequence"/>
</dbReference>
<reference evidence="2 3" key="1">
    <citation type="submission" date="2018-03" db="EMBL/GenBank/DDBJ databases">
        <title>The draft genome of Zobellella sp. 59N8.</title>
        <authorList>
            <person name="Liu L."/>
            <person name="Li L."/>
            <person name="Zhang X."/>
            <person name="Liang L."/>
            <person name="Wang T."/>
        </authorList>
    </citation>
    <scope>NUCLEOTIDE SEQUENCE [LARGE SCALE GENOMIC DNA]</scope>
    <source>
        <strain evidence="2 3">59N8</strain>
    </source>
</reference>
<evidence type="ECO:0008006" key="4">
    <source>
        <dbReference type="Google" id="ProtNLM"/>
    </source>
</evidence>
<name>A0A2P7R6A3_9GAMM</name>
<organism evidence="2 3">
    <name type="scientific">Zobellella endophytica</name>
    <dbReference type="NCBI Taxonomy" id="2116700"/>
    <lineage>
        <taxon>Bacteria</taxon>
        <taxon>Pseudomonadati</taxon>
        <taxon>Pseudomonadota</taxon>
        <taxon>Gammaproteobacteria</taxon>
        <taxon>Aeromonadales</taxon>
        <taxon>Aeromonadaceae</taxon>
        <taxon>Zobellella</taxon>
    </lineage>
</organism>
<dbReference type="RefSeq" id="WP_106729601.1">
    <property type="nucleotide sequence ID" value="NZ_PXYG01000003.1"/>
</dbReference>
<dbReference type="AlphaFoldDB" id="A0A2P7R6A3"/>
<feature type="signal peptide" evidence="1">
    <location>
        <begin position="1"/>
        <end position="21"/>
    </location>
</feature>
<accession>A0A2P7R6A3</accession>
<comment type="caution">
    <text evidence="2">The sequence shown here is derived from an EMBL/GenBank/DDBJ whole genome shotgun (WGS) entry which is preliminary data.</text>
</comment>
<dbReference type="PROSITE" id="PS51257">
    <property type="entry name" value="PROKAR_LIPOPROTEIN"/>
    <property type="match status" value="1"/>
</dbReference>
<dbReference type="EMBL" id="PXYG01000003">
    <property type="protein sequence ID" value="PSJ45738.1"/>
    <property type="molecule type" value="Genomic_DNA"/>
</dbReference>
<keyword evidence="3" id="KW-1185">Reference proteome</keyword>
<protein>
    <recommendedName>
        <fullName evidence="4">DUF4136 domain-containing protein</fullName>
    </recommendedName>
</protein>